<reference evidence="2 3" key="1">
    <citation type="submission" date="2019-07" db="EMBL/GenBank/DDBJ databases">
        <authorList>
            <person name="Duangmal K."/>
            <person name="Teo W.F.A."/>
        </authorList>
    </citation>
    <scope>NUCLEOTIDE SEQUENCE [LARGE SCALE GENOMIC DNA]</scope>
    <source>
        <strain evidence="2 3">TBRC 6029</strain>
    </source>
</reference>
<evidence type="ECO:0000256" key="1">
    <source>
        <dbReference type="SAM" id="Phobius"/>
    </source>
</evidence>
<keyword evidence="1" id="KW-0472">Membrane</keyword>
<evidence type="ECO:0000313" key="3">
    <source>
        <dbReference type="Proteomes" id="UP000320011"/>
    </source>
</evidence>
<dbReference type="EMBL" id="VJWX01000558">
    <property type="protein sequence ID" value="TVT23390.1"/>
    <property type="molecule type" value="Genomic_DNA"/>
</dbReference>
<feature type="transmembrane region" description="Helical" evidence="1">
    <location>
        <begin position="12"/>
        <end position="38"/>
    </location>
</feature>
<comment type="caution">
    <text evidence="2">The sequence shown here is derived from an EMBL/GenBank/DDBJ whole genome shotgun (WGS) entry which is preliminary data.</text>
</comment>
<proteinExistence type="predicted"/>
<gene>
    <name evidence="2" type="ORF">FNH05_33040</name>
</gene>
<dbReference type="AlphaFoldDB" id="A0A558AGJ6"/>
<evidence type="ECO:0000313" key="2">
    <source>
        <dbReference type="EMBL" id="TVT23390.1"/>
    </source>
</evidence>
<dbReference type="Proteomes" id="UP000320011">
    <property type="component" value="Unassembled WGS sequence"/>
</dbReference>
<dbReference type="OrthoDB" id="5196221at2"/>
<feature type="transmembrane region" description="Helical" evidence="1">
    <location>
        <begin position="108"/>
        <end position="128"/>
    </location>
</feature>
<organism evidence="2 3">
    <name type="scientific">Amycolatopsis rhizosphaerae</name>
    <dbReference type="NCBI Taxonomy" id="2053003"/>
    <lineage>
        <taxon>Bacteria</taxon>
        <taxon>Bacillati</taxon>
        <taxon>Actinomycetota</taxon>
        <taxon>Actinomycetes</taxon>
        <taxon>Pseudonocardiales</taxon>
        <taxon>Pseudonocardiaceae</taxon>
        <taxon>Amycolatopsis</taxon>
    </lineage>
</organism>
<keyword evidence="3" id="KW-1185">Reference proteome</keyword>
<reference evidence="2 3" key="2">
    <citation type="submission" date="2019-08" db="EMBL/GenBank/DDBJ databases">
        <title>Amycolatopsis acidicola sp. nov., isolated from peat swamp forest soil.</title>
        <authorList>
            <person name="Srisuk N."/>
        </authorList>
    </citation>
    <scope>NUCLEOTIDE SEQUENCE [LARGE SCALE GENOMIC DNA]</scope>
    <source>
        <strain evidence="2 3">TBRC 6029</strain>
    </source>
</reference>
<keyword evidence="1" id="KW-0812">Transmembrane</keyword>
<feature type="transmembrane region" description="Helical" evidence="1">
    <location>
        <begin position="44"/>
        <end position="65"/>
    </location>
</feature>
<evidence type="ECO:0008006" key="4">
    <source>
        <dbReference type="Google" id="ProtNLM"/>
    </source>
</evidence>
<name>A0A558AGJ6_9PSEU</name>
<sequence>MKSRSVVVFGKLIGAAGLGAALGASVAGLIAVVFGQAVQPGSTWLTGLPALAVIGAGVSALVAGLTRRWFLSAAADKPHGERRRLLLFTAAGLVVVPLAIAVGQLQAAATMAIPFMVAGSAVTLTLWMRAFRRTRRNLHGGRSLIRAAR</sequence>
<protein>
    <recommendedName>
        <fullName evidence="4">Transmembrane protein</fullName>
    </recommendedName>
</protein>
<dbReference type="RefSeq" id="WP_144592777.1">
    <property type="nucleotide sequence ID" value="NZ_VJWX01000558.1"/>
</dbReference>
<feature type="transmembrane region" description="Helical" evidence="1">
    <location>
        <begin position="85"/>
        <end position="102"/>
    </location>
</feature>
<keyword evidence="1" id="KW-1133">Transmembrane helix</keyword>
<accession>A0A558AGJ6</accession>